<dbReference type="Proteomes" id="UP000265515">
    <property type="component" value="Unassembled WGS sequence"/>
</dbReference>
<dbReference type="Pfam" id="PF07714">
    <property type="entry name" value="PK_Tyr_Ser-Thr"/>
    <property type="match status" value="1"/>
</dbReference>
<dbReference type="OrthoDB" id="4062651at2759"/>
<organism evidence="4 5">
    <name type="scientific">Chara braunii</name>
    <name type="common">Braun's stonewort</name>
    <dbReference type="NCBI Taxonomy" id="69332"/>
    <lineage>
        <taxon>Eukaryota</taxon>
        <taxon>Viridiplantae</taxon>
        <taxon>Streptophyta</taxon>
        <taxon>Charophyceae</taxon>
        <taxon>Charales</taxon>
        <taxon>Characeae</taxon>
        <taxon>Chara</taxon>
    </lineage>
</organism>
<dbReference type="EMBL" id="BFEA01000589">
    <property type="protein sequence ID" value="GBG86972.1"/>
    <property type="molecule type" value="Genomic_DNA"/>
</dbReference>
<gene>
    <name evidence="4" type="ORF">CBR_g44426</name>
</gene>
<keyword evidence="1" id="KW-0547">Nucleotide-binding</keyword>
<proteinExistence type="predicted"/>
<dbReference type="InterPro" id="IPR008271">
    <property type="entry name" value="Ser/Thr_kinase_AS"/>
</dbReference>
<name>A0A388LXM0_CHABU</name>
<evidence type="ECO:0000256" key="1">
    <source>
        <dbReference type="ARBA" id="ARBA00022741"/>
    </source>
</evidence>
<evidence type="ECO:0000313" key="4">
    <source>
        <dbReference type="EMBL" id="GBG86972.1"/>
    </source>
</evidence>
<dbReference type="PROSITE" id="PS00108">
    <property type="entry name" value="PROTEIN_KINASE_ST"/>
    <property type="match status" value="1"/>
</dbReference>
<dbReference type="PANTHER" id="PTHR27001">
    <property type="entry name" value="OS01G0253100 PROTEIN"/>
    <property type="match status" value="1"/>
</dbReference>
<dbReference type="Gramene" id="GBG86972">
    <property type="protein sequence ID" value="GBG86972"/>
    <property type="gene ID" value="CBR_g44426"/>
</dbReference>
<keyword evidence="2" id="KW-0067">ATP-binding</keyword>
<dbReference type="SMART" id="SM00220">
    <property type="entry name" value="S_TKc"/>
    <property type="match status" value="1"/>
</dbReference>
<evidence type="ECO:0000259" key="3">
    <source>
        <dbReference type="PROSITE" id="PS50011"/>
    </source>
</evidence>
<feature type="domain" description="Protein kinase" evidence="3">
    <location>
        <begin position="1"/>
        <end position="304"/>
    </location>
</feature>
<keyword evidence="5" id="KW-1185">Reference proteome</keyword>
<dbReference type="Gene3D" id="3.30.200.20">
    <property type="entry name" value="Phosphorylase Kinase, domain 1"/>
    <property type="match status" value="1"/>
</dbReference>
<dbReference type="PANTHER" id="PTHR27001:SF931">
    <property type="entry name" value="OS11G0664100 PROTEIN"/>
    <property type="match status" value="1"/>
</dbReference>
<dbReference type="PROSITE" id="PS50011">
    <property type="entry name" value="PROTEIN_KINASE_DOM"/>
    <property type="match status" value="1"/>
</dbReference>
<protein>
    <recommendedName>
        <fullName evidence="3">Protein kinase domain-containing protein</fullName>
    </recommendedName>
</protein>
<dbReference type="InterPro" id="IPR001245">
    <property type="entry name" value="Ser-Thr/Tyr_kinase_cat_dom"/>
</dbReference>
<reference evidence="4 5" key="1">
    <citation type="journal article" date="2018" name="Cell">
        <title>The Chara Genome: Secondary Complexity and Implications for Plant Terrestrialization.</title>
        <authorList>
            <person name="Nishiyama T."/>
            <person name="Sakayama H."/>
            <person name="Vries J.D."/>
            <person name="Buschmann H."/>
            <person name="Saint-Marcoux D."/>
            <person name="Ullrich K.K."/>
            <person name="Haas F.B."/>
            <person name="Vanderstraeten L."/>
            <person name="Becker D."/>
            <person name="Lang D."/>
            <person name="Vosolsobe S."/>
            <person name="Rombauts S."/>
            <person name="Wilhelmsson P.K.I."/>
            <person name="Janitza P."/>
            <person name="Kern R."/>
            <person name="Heyl A."/>
            <person name="Rumpler F."/>
            <person name="Villalobos L.I.A.C."/>
            <person name="Clay J.M."/>
            <person name="Skokan R."/>
            <person name="Toyoda A."/>
            <person name="Suzuki Y."/>
            <person name="Kagoshima H."/>
            <person name="Schijlen E."/>
            <person name="Tajeshwar N."/>
            <person name="Catarino B."/>
            <person name="Hetherington A.J."/>
            <person name="Saltykova A."/>
            <person name="Bonnot C."/>
            <person name="Breuninger H."/>
            <person name="Symeonidi A."/>
            <person name="Radhakrishnan G.V."/>
            <person name="Van Nieuwerburgh F."/>
            <person name="Deforce D."/>
            <person name="Chang C."/>
            <person name="Karol K.G."/>
            <person name="Hedrich R."/>
            <person name="Ulvskov P."/>
            <person name="Glockner G."/>
            <person name="Delwiche C.F."/>
            <person name="Petrasek J."/>
            <person name="Van de Peer Y."/>
            <person name="Friml J."/>
            <person name="Beilby M."/>
            <person name="Dolan L."/>
            <person name="Kohara Y."/>
            <person name="Sugano S."/>
            <person name="Fujiyama A."/>
            <person name="Delaux P.-M."/>
            <person name="Quint M."/>
            <person name="TheiBen G."/>
            <person name="Hagemann M."/>
            <person name="Harholt J."/>
            <person name="Dunand C."/>
            <person name="Zachgo S."/>
            <person name="Langdale J."/>
            <person name="Maumus F."/>
            <person name="Straeten D.V.D."/>
            <person name="Gould S.B."/>
            <person name="Rensing S.A."/>
        </authorList>
    </citation>
    <scope>NUCLEOTIDE SEQUENCE [LARGE SCALE GENOMIC DNA]</scope>
    <source>
        <strain evidence="4 5">S276</strain>
    </source>
</reference>
<evidence type="ECO:0000256" key="2">
    <source>
        <dbReference type="ARBA" id="ARBA00022840"/>
    </source>
</evidence>
<sequence>MRSSFGQTYRGVLLSKYSRLSSPRQVSVNVVRAPLTVDKEEQFLAEVTTLGRVYHVNLCRLIGYCRQKNHRILVSPYAAGGSLYDRLHLTLEDRESGIPGAGVGGGGGGAGGGGGGGGDALEMSIEGEELGGGGSIDAVERGGDEDNHLSSPLTLMERVVVALQIAEALRYLHYEVEPPVIHRDVKSLNVLLGEGGGTRLKAFLANFGLAEEMEEGLPSDDSTVSQLRCCGTPGYLAPEYLERGKLTRKVDVYGFGVVVLEMLTGKRAMIRCPTADEFRTLVEEGSNHLAAVDTVDLVDVLVLA</sequence>
<comment type="caution">
    <text evidence="4">The sequence shown here is derived from an EMBL/GenBank/DDBJ whole genome shotgun (WGS) entry which is preliminary data.</text>
</comment>
<dbReference type="InterPro" id="IPR011009">
    <property type="entry name" value="Kinase-like_dom_sf"/>
</dbReference>
<dbReference type="InterPro" id="IPR000719">
    <property type="entry name" value="Prot_kinase_dom"/>
</dbReference>
<dbReference type="GO" id="GO:0005886">
    <property type="term" value="C:plasma membrane"/>
    <property type="evidence" value="ECO:0007669"/>
    <property type="project" value="TreeGrafter"/>
</dbReference>
<accession>A0A388LXM0</accession>
<dbReference type="PIRSF" id="PIRSF000654">
    <property type="entry name" value="Integrin-linked_kinase"/>
    <property type="match status" value="1"/>
</dbReference>
<dbReference type="Gene3D" id="1.10.510.10">
    <property type="entry name" value="Transferase(Phosphotransferase) domain 1"/>
    <property type="match status" value="1"/>
</dbReference>
<evidence type="ECO:0000313" key="5">
    <source>
        <dbReference type="Proteomes" id="UP000265515"/>
    </source>
</evidence>
<dbReference type="SUPFAM" id="SSF56112">
    <property type="entry name" value="Protein kinase-like (PK-like)"/>
    <property type="match status" value="1"/>
</dbReference>
<dbReference type="AlphaFoldDB" id="A0A388LXM0"/>
<dbReference type="STRING" id="69332.A0A388LXM0"/>
<dbReference type="GO" id="GO:0004672">
    <property type="term" value="F:protein kinase activity"/>
    <property type="evidence" value="ECO:0007669"/>
    <property type="project" value="InterPro"/>
</dbReference>
<dbReference type="GO" id="GO:0005524">
    <property type="term" value="F:ATP binding"/>
    <property type="evidence" value="ECO:0007669"/>
    <property type="project" value="UniProtKB-KW"/>
</dbReference>